<feature type="region of interest" description="Disordered" evidence="1">
    <location>
        <begin position="209"/>
        <end position="295"/>
    </location>
</feature>
<accession>A0A1D3D931</accession>
<protein>
    <submittedName>
        <fullName evidence="3">Uncharacterized protein</fullName>
    </submittedName>
</protein>
<feature type="compositionally biased region" description="Polar residues" evidence="1">
    <location>
        <begin position="384"/>
        <end position="395"/>
    </location>
</feature>
<feature type="region of interest" description="Disordered" evidence="1">
    <location>
        <begin position="476"/>
        <end position="522"/>
    </location>
</feature>
<feature type="compositionally biased region" description="Polar residues" evidence="1">
    <location>
        <begin position="251"/>
        <end position="273"/>
    </location>
</feature>
<feature type="compositionally biased region" description="Basic and acidic residues" evidence="1">
    <location>
        <begin position="226"/>
        <end position="250"/>
    </location>
</feature>
<name>A0A1D3D931_9EIME</name>
<comment type="caution">
    <text evidence="3">The sequence shown here is derived from an EMBL/GenBank/DDBJ whole genome shotgun (WGS) entry which is preliminary data.</text>
</comment>
<feature type="compositionally biased region" description="Basic residues" evidence="1">
    <location>
        <begin position="355"/>
        <end position="369"/>
    </location>
</feature>
<feature type="region of interest" description="Disordered" evidence="1">
    <location>
        <begin position="424"/>
        <end position="443"/>
    </location>
</feature>
<feature type="compositionally biased region" description="Basic and acidic residues" evidence="1">
    <location>
        <begin position="315"/>
        <end position="324"/>
    </location>
</feature>
<feature type="compositionally biased region" description="Basic and acidic residues" evidence="1">
    <location>
        <begin position="642"/>
        <end position="660"/>
    </location>
</feature>
<dbReference type="AlphaFoldDB" id="A0A1D3D931"/>
<reference evidence="3 4" key="1">
    <citation type="journal article" date="2016" name="BMC Genomics">
        <title>Comparative genomics reveals Cyclospora cayetanensis possesses coccidia-like metabolism and invasion components but unique surface antigens.</title>
        <authorList>
            <person name="Liu S."/>
            <person name="Wang L."/>
            <person name="Zheng H."/>
            <person name="Xu Z."/>
            <person name="Roellig D.M."/>
            <person name="Li N."/>
            <person name="Frace M.A."/>
            <person name="Tang K."/>
            <person name="Arrowood M.J."/>
            <person name="Moss D.M."/>
            <person name="Zhang L."/>
            <person name="Feng Y."/>
            <person name="Xiao L."/>
        </authorList>
    </citation>
    <scope>NUCLEOTIDE SEQUENCE [LARGE SCALE GENOMIC DNA]</scope>
    <source>
        <strain evidence="3 4">CHN_HEN01</strain>
    </source>
</reference>
<feature type="compositionally biased region" description="Basic and acidic residues" evidence="1">
    <location>
        <begin position="583"/>
        <end position="592"/>
    </location>
</feature>
<feature type="chain" id="PRO_5008914254" evidence="2">
    <location>
        <begin position="20"/>
        <end position="668"/>
    </location>
</feature>
<sequence length="668" mass="70732">MILLVLLAACAVHLQFASAGPLVAKEPEPVSSHADPAAAHLATSGAAEGASAADLAAELGPVTLKPASQLVQLEAQGQQEIAKPKNTPGISAPNEGRSSQLELQLPLNKAAASQSEAAPPANTAVARGAAKESRGKTRPASQGRKNETLRAPEKDFLDDLMSPDDTLRHEARGASLPPRHPAQAPAKPRNRFQPLGSEQNKWELSAVASKDNAAGGEGPILGDQTSQKDAKHEGEEEEPHGLAKHEEKPQSAESMQPQLLLTSADSISVASQDTDGHKVSMDSSSKEAMTSQNAHMSIMRDLLQWAANTVGKSTHSQEKDPLHAEKKRRKKGETAPLMRTLAAEAKPLQKDKRGSKSTKGTKPRRRSRKENKEGGHILAGLPTDQYQRQQATPRASLSGARSAKQRTLQQLLASKAKSMGIAISNLTGRPRSKKVGAEEVLESTSVRPFPFVPGSAAEAPPRQSLHTLLVNAIQRSGKYKERSHKDARRGGVPGAVAGDLRSPAPLARSTAASASASRGAAEVITAARAAAVRIKGITVRPPRSKAAGTDKSVLTNSGDAKGEEELSSDNRPNVDEVLSDTPDLAHELRHLSQDSNAQSLQKLLKAEGTHTEREQSVPGEHGVETHGEDTKKRRGATTPAKHRTEERGCKGAVETVERLRGPPGGPGE</sequence>
<keyword evidence="2" id="KW-0732">Signal</keyword>
<keyword evidence="4" id="KW-1185">Reference proteome</keyword>
<evidence type="ECO:0000313" key="3">
    <source>
        <dbReference type="EMBL" id="OEH79947.1"/>
    </source>
</evidence>
<dbReference type="Proteomes" id="UP000095192">
    <property type="component" value="Unassembled WGS sequence"/>
</dbReference>
<evidence type="ECO:0000256" key="1">
    <source>
        <dbReference type="SAM" id="MobiDB-lite"/>
    </source>
</evidence>
<evidence type="ECO:0000256" key="2">
    <source>
        <dbReference type="SAM" id="SignalP"/>
    </source>
</evidence>
<evidence type="ECO:0000313" key="4">
    <source>
        <dbReference type="Proteomes" id="UP000095192"/>
    </source>
</evidence>
<feature type="region of interest" description="Disordered" evidence="1">
    <location>
        <begin position="535"/>
        <end position="668"/>
    </location>
</feature>
<dbReference type="EMBL" id="JROU02000224">
    <property type="protein sequence ID" value="OEH79947.1"/>
    <property type="molecule type" value="Genomic_DNA"/>
</dbReference>
<organism evidence="3 4">
    <name type="scientific">Cyclospora cayetanensis</name>
    <dbReference type="NCBI Taxonomy" id="88456"/>
    <lineage>
        <taxon>Eukaryota</taxon>
        <taxon>Sar</taxon>
        <taxon>Alveolata</taxon>
        <taxon>Apicomplexa</taxon>
        <taxon>Conoidasida</taxon>
        <taxon>Coccidia</taxon>
        <taxon>Eucoccidiorida</taxon>
        <taxon>Eimeriorina</taxon>
        <taxon>Eimeriidae</taxon>
        <taxon>Cyclospora</taxon>
    </lineage>
</organism>
<feature type="compositionally biased region" description="Basic and acidic residues" evidence="1">
    <location>
        <begin position="144"/>
        <end position="157"/>
    </location>
</feature>
<feature type="region of interest" description="Disordered" evidence="1">
    <location>
        <begin position="308"/>
        <end position="406"/>
    </location>
</feature>
<feature type="compositionally biased region" description="Basic and acidic residues" evidence="1">
    <location>
        <begin position="604"/>
        <end position="631"/>
    </location>
</feature>
<gene>
    <name evidence="3" type="ORF">cyc_01594</name>
</gene>
<dbReference type="InParanoid" id="A0A1D3D931"/>
<feature type="region of interest" description="Disordered" evidence="1">
    <location>
        <begin position="79"/>
        <end position="194"/>
    </location>
</feature>
<feature type="compositionally biased region" description="Low complexity" evidence="1">
    <location>
        <begin position="494"/>
        <end position="522"/>
    </location>
</feature>
<feature type="signal peptide" evidence="2">
    <location>
        <begin position="1"/>
        <end position="19"/>
    </location>
</feature>
<dbReference type="VEuPathDB" id="ToxoDB:cyc_01594"/>
<feature type="region of interest" description="Disordered" evidence="1">
    <location>
        <begin position="26"/>
        <end position="45"/>
    </location>
</feature>
<proteinExistence type="predicted"/>
<feature type="compositionally biased region" description="Polar residues" evidence="1">
    <location>
        <begin position="281"/>
        <end position="295"/>
    </location>
</feature>
<feature type="compositionally biased region" description="Low complexity" evidence="1">
    <location>
        <begin position="110"/>
        <end position="121"/>
    </location>
</feature>